<proteinExistence type="predicted"/>
<evidence type="ECO:0000313" key="2">
    <source>
        <dbReference type="EMBL" id="OLP75239.1"/>
    </source>
</evidence>
<reference evidence="2 3" key="1">
    <citation type="submission" date="2016-02" db="EMBL/GenBank/DDBJ databases">
        <title>Genome analysis of coral dinoflagellate symbionts highlights evolutionary adaptations to a symbiotic lifestyle.</title>
        <authorList>
            <person name="Aranda M."/>
            <person name="Li Y."/>
            <person name="Liew Y.J."/>
            <person name="Baumgarten S."/>
            <person name="Simakov O."/>
            <person name="Wilson M."/>
            <person name="Piel J."/>
            <person name="Ashoor H."/>
            <person name="Bougouffa S."/>
            <person name="Bajic V.B."/>
            <person name="Ryu T."/>
            <person name="Ravasi T."/>
            <person name="Bayer T."/>
            <person name="Micklem G."/>
            <person name="Kim H."/>
            <person name="Bhak J."/>
            <person name="Lajeunesse T.C."/>
            <person name="Voolstra C.R."/>
        </authorList>
    </citation>
    <scope>NUCLEOTIDE SEQUENCE [LARGE SCALE GENOMIC DNA]</scope>
    <source>
        <strain evidence="2 3">CCMP2467</strain>
    </source>
</reference>
<dbReference type="EMBL" id="LSRX01002660">
    <property type="protein sequence ID" value="OLP75239.1"/>
    <property type="molecule type" value="Genomic_DNA"/>
</dbReference>
<gene>
    <name evidence="2" type="ORF">AK812_SmicGene44998</name>
</gene>
<dbReference type="Proteomes" id="UP000186817">
    <property type="component" value="Unassembled WGS sequence"/>
</dbReference>
<evidence type="ECO:0000313" key="3">
    <source>
        <dbReference type="Proteomes" id="UP000186817"/>
    </source>
</evidence>
<accession>A0A1Q9BX35</accession>
<feature type="compositionally biased region" description="Low complexity" evidence="1">
    <location>
        <begin position="55"/>
        <end position="66"/>
    </location>
</feature>
<organism evidence="2 3">
    <name type="scientific">Symbiodinium microadriaticum</name>
    <name type="common">Dinoflagellate</name>
    <name type="synonym">Zooxanthella microadriatica</name>
    <dbReference type="NCBI Taxonomy" id="2951"/>
    <lineage>
        <taxon>Eukaryota</taxon>
        <taxon>Sar</taxon>
        <taxon>Alveolata</taxon>
        <taxon>Dinophyceae</taxon>
        <taxon>Suessiales</taxon>
        <taxon>Symbiodiniaceae</taxon>
        <taxon>Symbiodinium</taxon>
    </lineage>
</organism>
<protein>
    <submittedName>
        <fullName evidence="2">Uncharacterized protein</fullName>
    </submittedName>
</protein>
<keyword evidence="3" id="KW-1185">Reference proteome</keyword>
<comment type="caution">
    <text evidence="2">The sequence shown here is derived from an EMBL/GenBank/DDBJ whole genome shotgun (WGS) entry which is preliminary data.</text>
</comment>
<feature type="compositionally biased region" description="Low complexity" evidence="1">
    <location>
        <begin position="87"/>
        <end position="101"/>
    </location>
</feature>
<evidence type="ECO:0000256" key="1">
    <source>
        <dbReference type="SAM" id="MobiDB-lite"/>
    </source>
</evidence>
<name>A0A1Q9BX35_SYMMI</name>
<feature type="compositionally biased region" description="Pro residues" evidence="1">
    <location>
        <begin position="67"/>
        <end position="86"/>
    </location>
</feature>
<dbReference type="AlphaFoldDB" id="A0A1Q9BX35"/>
<sequence length="109" mass="10818">MTSYSGCQTCQPLSCAVLAAVAVRVGAKSRSHRSRIPKLAQAVVSGMAKAPPQPKAKAASPVAAGGSPPPPKAAPKPPPPSPPPMPKAAAAPTSKPESKAPAKMHARGS</sequence>
<feature type="region of interest" description="Disordered" evidence="1">
    <location>
        <begin position="43"/>
        <end position="109"/>
    </location>
</feature>